<feature type="region of interest" description="Disordered" evidence="1">
    <location>
        <begin position="39"/>
        <end position="59"/>
    </location>
</feature>
<evidence type="ECO:0000256" key="2">
    <source>
        <dbReference type="SAM" id="SignalP"/>
    </source>
</evidence>
<dbReference type="AlphaFoldDB" id="A0A2P4ZX19"/>
<keyword evidence="2" id="KW-0732">Signal</keyword>
<gene>
    <name evidence="3" type="ORF">TGAM01_v201929</name>
</gene>
<dbReference type="GeneID" id="36347364"/>
<evidence type="ECO:0000313" key="4">
    <source>
        <dbReference type="Proteomes" id="UP000054821"/>
    </source>
</evidence>
<keyword evidence="4" id="KW-1185">Reference proteome</keyword>
<proteinExistence type="predicted"/>
<accession>A0A2P4ZX19</accession>
<dbReference type="Proteomes" id="UP000054821">
    <property type="component" value="Unassembled WGS sequence"/>
</dbReference>
<comment type="caution">
    <text evidence="3">The sequence shown here is derived from an EMBL/GenBank/DDBJ whole genome shotgun (WGS) entry which is preliminary data.</text>
</comment>
<dbReference type="RefSeq" id="XP_024406282.1">
    <property type="nucleotide sequence ID" value="XM_024548879.1"/>
</dbReference>
<evidence type="ECO:0000256" key="1">
    <source>
        <dbReference type="SAM" id="MobiDB-lite"/>
    </source>
</evidence>
<feature type="signal peptide" evidence="2">
    <location>
        <begin position="1"/>
        <end position="19"/>
    </location>
</feature>
<evidence type="ECO:0000313" key="3">
    <source>
        <dbReference type="EMBL" id="PON28821.1"/>
    </source>
</evidence>
<feature type="chain" id="PRO_5015182582" evidence="2">
    <location>
        <begin position="20"/>
        <end position="59"/>
    </location>
</feature>
<name>A0A2P4ZX19_9HYPO</name>
<dbReference type="EMBL" id="JPDN02000005">
    <property type="protein sequence ID" value="PON28821.1"/>
    <property type="molecule type" value="Genomic_DNA"/>
</dbReference>
<organism evidence="3 4">
    <name type="scientific">Trichoderma gamsii</name>
    <dbReference type="NCBI Taxonomy" id="398673"/>
    <lineage>
        <taxon>Eukaryota</taxon>
        <taxon>Fungi</taxon>
        <taxon>Dikarya</taxon>
        <taxon>Ascomycota</taxon>
        <taxon>Pezizomycotina</taxon>
        <taxon>Sordariomycetes</taxon>
        <taxon>Hypocreomycetidae</taxon>
        <taxon>Hypocreales</taxon>
        <taxon>Hypocreaceae</taxon>
        <taxon>Trichoderma</taxon>
    </lineage>
</organism>
<sequence>MHLIKLFYTTALLVGVTWAVATPELVDIEARDDPKIVPRLLTPPPTPKSGVVEDEEEWI</sequence>
<reference evidence="3 4" key="1">
    <citation type="journal article" date="2016" name="Genome Announc.">
        <title>Draft Whole-Genome Sequence of Trichoderma gamsii T6085, a Promising Biocontrol Agent of Fusarium Head Blight on Wheat.</title>
        <authorList>
            <person name="Baroncelli R."/>
            <person name="Zapparata A."/>
            <person name="Piaggeschi G."/>
            <person name="Sarrocco S."/>
            <person name="Vannacci G."/>
        </authorList>
    </citation>
    <scope>NUCLEOTIDE SEQUENCE [LARGE SCALE GENOMIC DNA]</scope>
    <source>
        <strain evidence="3 4">T6085</strain>
    </source>
</reference>
<protein>
    <submittedName>
        <fullName evidence="3">Uncharacterized protein</fullName>
    </submittedName>
</protein>